<dbReference type="AlphaFoldDB" id="A0A6H5HZQ6"/>
<evidence type="ECO:0008006" key="3">
    <source>
        <dbReference type="Google" id="ProtNLM"/>
    </source>
</evidence>
<keyword evidence="2" id="KW-1185">Reference proteome</keyword>
<name>A0A6H5HZQ6_9HYME</name>
<organism evidence="1 2">
    <name type="scientific">Trichogramma brassicae</name>
    <dbReference type="NCBI Taxonomy" id="86971"/>
    <lineage>
        <taxon>Eukaryota</taxon>
        <taxon>Metazoa</taxon>
        <taxon>Ecdysozoa</taxon>
        <taxon>Arthropoda</taxon>
        <taxon>Hexapoda</taxon>
        <taxon>Insecta</taxon>
        <taxon>Pterygota</taxon>
        <taxon>Neoptera</taxon>
        <taxon>Endopterygota</taxon>
        <taxon>Hymenoptera</taxon>
        <taxon>Apocrita</taxon>
        <taxon>Proctotrupomorpha</taxon>
        <taxon>Chalcidoidea</taxon>
        <taxon>Trichogrammatidae</taxon>
        <taxon>Trichogramma</taxon>
    </lineage>
</organism>
<dbReference type="EMBL" id="CADCXV010000546">
    <property type="protein sequence ID" value="CAB0030804.1"/>
    <property type="molecule type" value="Genomic_DNA"/>
</dbReference>
<dbReference type="Proteomes" id="UP000479190">
    <property type="component" value="Unassembled WGS sequence"/>
</dbReference>
<reference evidence="1 2" key="1">
    <citation type="submission" date="2020-02" db="EMBL/GenBank/DDBJ databases">
        <authorList>
            <person name="Ferguson B K."/>
        </authorList>
    </citation>
    <scope>NUCLEOTIDE SEQUENCE [LARGE SCALE GENOMIC DNA]</scope>
</reference>
<dbReference type="OrthoDB" id="7555118at2759"/>
<sequence length="409" mass="46331">MLLTSGNLHCNNGVMATGLVCRSTAVLPITPQSGNSYHPNSYAEAYPAFFHILESLKVYFLCNKVRFIRLLSFIRTYWRWVDVSTIRSRISNNFFLFSSCRHGLQDLRKAIKSKPPKGCVDRVISRHSLLCLFELQQSTSAGTFKWCTASFKVQCSLSNSSFPSRSPVHSCTKKYHNRARMDRAHYHERYKEARPVLRRAIKTSKRQCWKDLVQSVDDCPWGRPYKIVINKLRNQATPSPTDLPLVTQIVRTLFPSDAIGPGLLRIEGRENPQHVPPVTMEELRRAMNRIRDVAAPGPNGVPNKVLKLAMQTRLELFLGVKIVGYTDGIAIVVTAKHLEDVTLKANRAIRIVRDRLQINGLQLADHKTEAVLVTSRKQTECIELCSEDCTIMSAPSLRYLGVHIDSMSI</sequence>
<proteinExistence type="predicted"/>
<protein>
    <recommendedName>
        <fullName evidence="3">Reverse transcriptase domain-containing protein</fullName>
    </recommendedName>
</protein>
<evidence type="ECO:0000313" key="1">
    <source>
        <dbReference type="EMBL" id="CAB0030804.1"/>
    </source>
</evidence>
<gene>
    <name evidence="1" type="ORF">TBRA_LOCUS2791</name>
</gene>
<evidence type="ECO:0000313" key="2">
    <source>
        <dbReference type="Proteomes" id="UP000479190"/>
    </source>
</evidence>
<accession>A0A6H5HZQ6</accession>